<keyword evidence="1" id="KW-0472">Membrane</keyword>
<protein>
    <submittedName>
        <fullName evidence="2">ABC-2 type transport system permease protein</fullName>
    </submittedName>
</protein>
<gene>
    <name evidence="2" type="ORF">SAMN04490247_0866</name>
</gene>
<feature type="transmembrane region" description="Helical" evidence="1">
    <location>
        <begin position="57"/>
        <end position="80"/>
    </location>
</feature>
<sequence>MIALAKREFFDSFKSIKSLLIILFTTLVSWQTAQYLSSNPLLIQEAAVQGKESEFVTAVTAFIVISLGFLFVFSVSHDIINKEIEGKTIRLLVTKKPRSQIMFGKFLGTLLFWVAIFSISYLVTSLIAQVWVTEEYLRMVAFLTYIVGMVFLVSTLVERTKLTMFIGVFAGIIIPILGIASTIVDKWWMIGIEYLLPYTYIEKGFLMIIPFLMGLMFFLISMKIMSGKDL</sequence>
<accession>A0A1G8R6W8</accession>
<keyword evidence="1" id="KW-0812">Transmembrane</keyword>
<reference evidence="3" key="1">
    <citation type="submission" date="2016-10" db="EMBL/GenBank/DDBJ databases">
        <authorList>
            <person name="Varghese N."/>
            <person name="Submissions S."/>
        </authorList>
    </citation>
    <scope>NUCLEOTIDE SEQUENCE [LARGE SCALE GENOMIC DNA]</scope>
    <source>
        <strain evidence="3">DSM 4771</strain>
    </source>
</reference>
<dbReference type="RefSeq" id="WP_093192412.1">
    <property type="nucleotide sequence ID" value="NZ_FNEV01000002.1"/>
</dbReference>
<evidence type="ECO:0000313" key="2">
    <source>
        <dbReference type="EMBL" id="SDJ12711.1"/>
    </source>
</evidence>
<dbReference type="AlphaFoldDB" id="A0A1G8R6W8"/>
<organism evidence="2 3">
    <name type="scientific">Salimicrobium halophilum</name>
    <dbReference type="NCBI Taxonomy" id="86666"/>
    <lineage>
        <taxon>Bacteria</taxon>
        <taxon>Bacillati</taxon>
        <taxon>Bacillota</taxon>
        <taxon>Bacilli</taxon>
        <taxon>Bacillales</taxon>
        <taxon>Bacillaceae</taxon>
        <taxon>Salimicrobium</taxon>
    </lineage>
</organism>
<dbReference type="Proteomes" id="UP000199225">
    <property type="component" value="Unassembled WGS sequence"/>
</dbReference>
<feature type="transmembrane region" description="Helical" evidence="1">
    <location>
        <begin position="101"/>
        <end position="124"/>
    </location>
</feature>
<dbReference type="Pfam" id="PF12679">
    <property type="entry name" value="ABC2_membrane_2"/>
    <property type="match status" value="1"/>
</dbReference>
<dbReference type="OrthoDB" id="2580477at2"/>
<feature type="transmembrane region" description="Helical" evidence="1">
    <location>
        <begin position="204"/>
        <end position="222"/>
    </location>
</feature>
<keyword evidence="1" id="KW-1133">Transmembrane helix</keyword>
<dbReference type="STRING" id="86666.SAMN04490247_0866"/>
<feature type="transmembrane region" description="Helical" evidence="1">
    <location>
        <begin position="136"/>
        <end position="157"/>
    </location>
</feature>
<evidence type="ECO:0000256" key="1">
    <source>
        <dbReference type="SAM" id="Phobius"/>
    </source>
</evidence>
<dbReference type="EMBL" id="FNEV01000002">
    <property type="protein sequence ID" value="SDJ12711.1"/>
    <property type="molecule type" value="Genomic_DNA"/>
</dbReference>
<proteinExistence type="predicted"/>
<keyword evidence="3" id="KW-1185">Reference proteome</keyword>
<evidence type="ECO:0000313" key="3">
    <source>
        <dbReference type="Proteomes" id="UP000199225"/>
    </source>
</evidence>
<dbReference type="GO" id="GO:0140359">
    <property type="term" value="F:ABC-type transporter activity"/>
    <property type="evidence" value="ECO:0007669"/>
    <property type="project" value="InterPro"/>
</dbReference>
<feature type="transmembrane region" description="Helical" evidence="1">
    <location>
        <begin position="164"/>
        <end position="184"/>
    </location>
</feature>
<name>A0A1G8R6W8_9BACI</name>
<dbReference type="GO" id="GO:0005886">
    <property type="term" value="C:plasma membrane"/>
    <property type="evidence" value="ECO:0007669"/>
    <property type="project" value="UniProtKB-SubCell"/>
</dbReference>